<protein>
    <submittedName>
        <fullName evidence="1">Uncharacterized protein</fullName>
    </submittedName>
</protein>
<dbReference type="Proteomes" id="UP000323597">
    <property type="component" value="Chromosome A10"/>
</dbReference>
<organism evidence="1 2">
    <name type="scientific">Gossypium mustelinum</name>
    <name type="common">Cotton</name>
    <name type="synonym">Gossypium caicoense</name>
    <dbReference type="NCBI Taxonomy" id="34275"/>
    <lineage>
        <taxon>Eukaryota</taxon>
        <taxon>Viridiplantae</taxon>
        <taxon>Streptophyta</taxon>
        <taxon>Embryophyta</taxon>
        <taxon>Tracheophyta</taxon>
        <taxon>Spermatophyta</taxon>
        <taxon>Magnoliopsida</taxon>
        <taxon>eudicotyledons</taxon>
        <taxon>Gunneridae</taxon>
        <taxon>Pentapetalae</taxon>
        <taxon>rosids</taxon>
        <taxon>malvids</taxon>
        <taxon>Malvales</taxon>
        <taxon>Malvaceae</taxon>
        <taxon>Malvoideae</taxon>
        <taxon>Gossypium</taxon>
    </lineage>
</organism>
<sequence length="125" mass="14379">MQRSLKGKLKVLTLSARVSTQQSATIKPPPYGGQQRTDNGRFCQRRRTPTMPTVVWYGGRGLDVVQGCAWRTVVEDVGSAWRWRQRRPKGEPQCRVCYFWKKNLGHWACVIRPKLYIGPTFKTGL</sequence>
<evidence type="ECO:0000313" key="2">
    <source>
        <dbReference type="Proteomes" id="UP000323597"/>
    </source>
</evidence>
<dbReference type="EMBL" id="CM017645">
    <property type="protein sequence ID" value="TYJ14768.1"/>
    <property type="molecule type" value="Genomic_DNA"/>
</dbReference>
<keyword evidence="2" id="KW-1185">Reference proteome</keyword>
<name>A0A5D2XL76_GOSMU</name>
<dbReference type="AlphaFoldDB" id="A0A5D2XL76"/>
<gene>
    <name evidence="1" type="ORF">E1A91_A10G139600v1</name>
</gene>
<proteinExistence type="predicted"/>
<accession>A0A5D2XL76</accession>
<reference evidence="1 2" key="1">
    <citation type="submission" date="2019-07" db="EMBL/GenBank/DDBJ databases">
        <title>WGS assembly of Gossypium mustelinum.</title>
        <authorList>
            <person name="Chen Z.J."/>
            <person name="Sreedasyam A."/>
            <person name="Ando A."/>
            <person name="Song Q."/>
            <person name="De L."/>
            <person name="Hulse-Kemp A."/>
            <person name="Ding M."/>
            <person name="Ye W."/>
            <person name="Kirkbride R."/>
            <person name="Jenkins J."/>
            <person name="Plott C."/>
            <person name="Lovell J."/>
            <person name="Lin Y.-M."/>
            <person name="Vaughn R."/>
            <person name="Liu B."/>
            <person name="Li W."/>
            <person name="Simpson S."/>
            <person name="Scheffler B."/>
            <person name="Saski C."/>
            <person name="Grover C."/>
            <person name="Hu G."/>
            <person name="Conover J."/>
            <person name="Carlson J."/>
            <person name="Shu S."/>
            <person name="Boston L."/>
            <person name="Williams M."/>
            <person name="Peterson D."/>
            <person name="Mcgee K."/>
            <person name="Jones D."/>
            <person name="Wendel J."/>
            <person name="Stelly D."/>
            <person name="Grimwood J."/>
            <person name="Schmutz J."/>
        </authorList>
    </citation>
    <scope>NUCLEOTIDE SEQUENCE [LARGE SCALE GENOMIC DNA]</scope>
    <source>
        <strain evidence="1">1408120.09</strain>
    </source>
</reference>
<evidence type="ECO:0000313" key="1">
    <source>
        <dbReference type="EMBL" id="TYJ14768.1"/>
    </source>
</evidence>